<reference evidence="1 2" key="1">
    <citation type="journal article" date="2019" name="Nat. Ecol. Evol.">
        <title>Megaphylogeny resolves global patterns of mushroom evolution.</title>
        <authorList>
            <person name="Varga T."/>
            <person name="Krizsan K."/>
            <person name="Foldi C."/>
            <person name="Dima B."/>
            <person name="Sanchez-Garcia M."/>
            <person name="Sanchez-Ramirez S."/>
            <person name="Szollosi G.J."/>
            <person name="Szarkandi J.G."/>
            <person name="Papp V."/>
            <person name="Albert L."/>
            <person name="Andreopoulos W."/>
            <person name="Angelini C."/>
            <person name="Antonin V."/>
            <person name="Barry K.W."/>
            <person name="Bougher N.L."/>
            <person name="Buchanan P."/>
            <person name="Buyck B."/>
            <person name="Bense V."/>
            <person name="Catcheside P."/>
            <person name="Chovatia M."/>
            <person name="Cooper J."/>
            <person name="Damon W."/>
            <person name="Desjardin D."/>
            <person name="Finy P."/>
            <person name="Geml J."/>
            <person name="Haridas S."/>
            <person name="Hughes K."/>
            <person name="Justo A."/>
            <person name="Karasinski D."/>
            <person name="Kautmanova I."/>
            <person name="Kiss B."/>
            <person name="Kocsube S."/>
            <person name="Kotiranta H."/>
            <person name="LaButti K.M."/>
            <person name="Lechner B.E."/>
            <person name="Liimatainen K."/>
            <person name="Lipzen A."/>
            <person name="Lukacs Z."/>
            <person name="Mihaltcheva S."/>
            <person name="Morgado L.N."/>
            <person name="Niskanen T."/>
            <person name="Noordeloos M.E."/>
            <person name="Ohm R.A."/>
            <person name="Ortiz-Santana B."/>
            <person name="Ovrebo C."/>
            <person name="Racz N."/>
            <person name="Riley R."/>
            <person name="Savchenko A."/>
            <person name="Shiryaev A."/>
            <person name="Soop K."/>
            <person name="Spirin V."/>
            <person name="Szebenyi C."/>
            <person name="Tomsovsky M."/>
            <person name="Tulloss R.E."/>
            <person name="Uehling J."/>
            <person name="Grigoriev I.V."/>
            <person name="Vagvolgyi C."/>
            <person name="Papp T."/>
            <person name="Martin F.M."/>
            <person name="Miettinen O."/>
            <person name="Hibbett D.S."/>
            <person name="Nagy L.G."/>
        </authorList>
    </citation>
    <scope>NUCLEOTIDE SEQUENCE [LARGE SCALE GENOMIC DNA]</scope>
    <source>
        <strain evidence="1 2">OMC1185</strain>
    </source>
</reference>
<gene>
    <name evidence="1" type="ORF">OE88DRAFT_1642894</name>
</gene>
<keyword evidence="2" id="KW-1185">Reference proteome</keyword>
<dbReference type="Proteomes" id="UP000305948">
    <property type="component" value="Unassembled WGS sequence"/>
</dbReference>
<evidence type="ECO:0000313" key="2">
    <source>
        <dbReference type="Proteomes" id="UP000305948"/>
    </source>
</evidence>
<organism evidence="1 2">
    <name type="scientific">Heliocybe sulcata</name>
    <dbReference type="NCBI Taxonomy" id="5364"/>
    <lineage>
        <taxon>Eukaryota</taxon>
        <taxon>Fungi</taxon>
        <taxon>Dikarya</taxon>
        <taxon>Basidiomycota</taxon>
        <taxon>Agaricomycotina</taxon>
        <taxon>Agaricomycetes</taxon>
        <taxon>Gloeophyllales</taxon>
        <taxon>Gloeophyllaceae</taxon>
        <taxon>Heliocybe</taxon>
    </lineage>
</organism>
<sequence>MPILSDPSLLCQTACCAVPPPPTFPYSPCTTILPAYMDAHPPPHQATYAATAMIFWFRPSRPELHYFPSRGPTPGTMRVLNTLFEGRPFCSFNIPHSPDGHHLHRPITVWFEELAFAQAGHDLLPHNESILRLTDGGLRMRGLVLIGCWESGPEIVEDNLVVTAEDVYFALNYLLYIHYNPAPVPNL</sequence>
<evidence type="ECO:0000313" key="1">
    <source>
        <dbReference type="EMBL" id="TFK54350.1"/>
    </source>
</evidence>
<dbReference type="AlphaFoldDB" id="A0A5C3NAK1"/>
<name>A0A5C3NAK1_9AGAM</name>
<protein>
    <submittedName>
        <fullName evidence="1">Uncharacterized protein</fullName>
    </submittedName>
</protein>
<proteinExistence type="predicted"/>
<dbReference type="EMBL" id="ML213506">
    <property type="protein sequence ID" value="TFK54350.1"/>
    <property type="molecule type" value="Genomic_DNA"/>
</dbReference>
<accession>A0A5C3NAK1</accession>